<name>Q0W8B0_METAR</name>
<proteinExistence type="predicted"/>
<accession>Q0W8B0</accession>
<dbReference type="Gene3D" id="3.60.21.10">
    <property type="match status" value="1"/>
</dbReference>
<dbReference type="CDD" id="cd07391">
    <property type="entry name" value="MPP_PF1019"/>
    <property type="match status" value="1"/>
</dbReference>
<dbReference type="OrthoDB" id="10013at2157"/>
<feature type="compositionally biased region" description="Basic residues" evidence="1">
    <location>
        <begin position="271"/>
        <end position="284"/>
    </location>
</feature>
<dbReference type="PATRIC" id="fig|351160.9.peg.2860"/>
<evidence type="ECO:0000313" key="3">
    <source>
        <dbReference type="EMBL" id="CAJ35383.1"/>
    </source>
</evidence>
<dbReference type="KEGG" id="rci:LRC424"/>
<keyword evidence="4" id="KW-1185">Reference proteome</keyword>
<dbReference type="InterPro" id="IPR004843">
    <property type="entry name" value="Calcineurin-like_PHP"/>
</dbReference>
<reference evidence="3 4" key="1">
    <citation type="journal article" date="2006" name="Science">
        <title>Genome of rice cluster I archaea -- the key methane producers in the rice rhizosphere.</title>
        <authorList>
            <person name="Erkel C."/>
            <person name="Kube M."/>
            <person name="Reinhardt R."/>
            <person name="Liesack W."/>
        </authorList>
    </citation>
    <scope>NUCLEOTIDE SEQUENCE [LARGE SCALE GENOMIC DNA]</scope>
    <source>
        <strain evidence="4">DSM 22066 / NBRC 105507 / MRE50</strain>
    </source>
</reference>
<dbReference type="STRING" id="351160.LRC424"/>
<organism evidence="3 4">
    <name type="scientific">Methanocella arvoryzae (strain DSM 22066 / NBRC 105507 / MRE50)</name>
    <dbReference type="NCBI Taxonomy" id="351160"/>
    <lineage>
        <taxon>Archaea</taxon>
        <taxon>Methanobacteriati</taxon>
        <taxon>Methanobacteriota</taxon>
        <taxon>Stenosarchaea group</taxon>
        <taxon>Methanomicrobia</taxon>
        <taxon>Methanocellales</taxon>
        <taxon>Methanocellaceae</taxon>
        <taxon>Methanocella</taxon>
    </lineage>
</organism>
<feature type="region of interest" description="Disordered" evidence="1">
    <location>
        <begin position="264"/>
        <end position="284"/>
    </location>
</feature>
<dbReference type="SUPFAM" id="SSF56300">
    <property type="entry name" value="Metallo-dependent phosphatases"/>
    <property type="match status" value="1"/>
</dbReference>
<dbReference type="InterPro" id="IPR024173">
    <property type="entry name" value="Pesterase_MJ0037-like"/>
</dbReference>
<dbReference type="EMBL" id="AM114193">
    <property type="protein sequence ID" value="CAJ35383.1"/>
    <property type="molecule type" value="Genomic_DNA"/>
</dbReference>
<dbReference type="AlphaFoldDB" id="Q0W8B0"/>
<dbReference type="Proteomes" id="UP000000663">
    <property type="component" value="Chromosome"/>
</dbReference>
<evidence type="ECO:0000259" key="2">
    <source>
        <dbReference type="Pfam" id="PF00149"/>
    </source>
</evidence>
<feature type="domain" description="Calcineurin-like phosphoesterase" evidence="2">
    <location>
        <begin position="22"/>
        <end position="176"/>
    </location>
</feature>
<dbReference type="Pfam" id="PF00149">
    <property type="entry name" value="Metallophos"/>
    <property type="match status" value="1"/>
</dbReference>
<sequence>MPDLLPLLDAPALVVKNEETSLVIADVHLGIEHDLYYSGINIPSQIARRIDRLNGYIGEAQPDRVVLLGDIKHNVPRTSFQEEDEVPAFLDEIARKALVEIIPGNHDGGIEKLIPRNPDITLHDSKGAIIDGVAYFHGHTWPDKDLLKCSHWVISHNHPTIKLTDVVGHTLTKQAWIRAKLDRDVVAANYRADEFEWHDPELFIVPSFNELCGGVAFNESFHSDLLGPLFTSKAVHLEESEVYLLDGTFMGTIEGLRQFSRDKFRTPGREHKGKKKYRRRRTRP</sequence>
<gene>
    <name evidence="3" type="ORF">LRC424</name>
</gene>
<dbReference type="PANTHER" id="PTHR39323:SF1">
    <property type="entry name" value="BLR1149 PROTEIN"/>
    <property type="match status" value="1"/>
</dbReference>
<dbReference type="RefSeq" id="WP_012037109.1">
    <property type="nucleotide sequence ID" value="NC_009464.1"/>
</dbReference>
<evidence type="ECO:0000256" key="1">
    <source>
        <dbReference type="SAM" id="MobiDB-lite"/>
    </source>
</evidence>
<dbReference type="eggNOG" id="arCOG01150">
    <property type="taxonomic scope" value="Archaea"/>
</dbReference>
<dbReference type="PIRSF" id="PIRSF000887">
    <property type="entry name" value="Pesterase_MJ0037"/>
    <property type="match status" value="1"/>
</dbReference>
<dbReference type="InterPro" id="IPR029052">
    <property type="entry name" value="Metallo-depent_PP-like"/>
</dbReference>
<dbReference type="GeneID" id="5144709"/>
<dbReference type="GO" id="GO:0016787">
    <property type="term" value="F:hydrolase activity"/>
    <property type="evidence" value="ECO:0007669"/>
    <property type="project" value="InterPro"/>
</dbReference>
<dbReference type="PANTHER" id="PTHR39323">
    <property type="entry name" value="BLR1149 PROTEIN"/>
    <property type="match status" value="1"/>
</dbReference>
<protein>
    <submittedName>
        <fullName evidence="3">Predicted phosphoesterase</fullName>
    </submittedName>
</protein>
<evidence type="ECO:0000313" key="4">
    <source>
        <dbReference type="Proteomes" id="UP000000663"/>
    </source>
</evidence>